<dbReference type="RefSeq" id="XP_075092130.1">
    <property type="nucleotide sequence ID" value="XM_075236029.1"/>
</dbReference>
<proteinExistence type="predicted"/>
<dbReference type="Proteomes" id="UP000790787">
    <property type="component" value="Chromosome 18"/>
</dbReference>
<reference evidence="1" key="1">
    <citation type="journal article" date="2014" name="Nat. Commun.">
        <title>The tobacco genome sequence and its comparison with those of tomato and potato.</title>
        <authorList>
            <person name="Sierro N."/>
            <person name="Battey J.N."/>
            <person name="Ouadi S."/>
            <person name="Bakaher N."/>
            <person name="Bovet L."/>
            <person name="Willig A."/>
            <person name="Goepfert S."/>
            <person name="Peitsch M.C."/>
            <person name="Ivanov N.V."/>
        </authorList>
    </citation>
    <scope>NUCLEOTIDE SEQUENCE [LARGE SCALE GENOMIC DNA]</scope>
</reference>
<evidence type="ECO:0000313" key="1">
    <source>
        <dbReference type="Proteomes" id="UP000790787"/>
    </source>
</evidence>
<evidence type="ECO:0000313" key="2">
    <source>
        <dbReference type="RefSeq" id="XP_075092130.1"/>
    </source>
</evidence>
<organism evidence="1 2">
    <name type="scientific">Nicotiana tabacum</name>
    <name type="common">Common tobacco</name>
    <dbReference type="NCBI Taxonomy" id="4097"/>
    <lineage>
        <taxon>Eukaryota</taxon>
        <taxon>Viridiplantae</taxon>
        <taxon>Streptophyta</taxon>
        <taxon>Embryophyta</taxon>
        <taxon>Tracheophyta</taxon>
        <taxon>Spermatophyta</taxon>
        <taxon>Magnoliopsida</taxon>
        <taxon>eudicotyledons</taxon>
        <taxon>Gunneridae</taxon>
        <taxon>Pentapetalae</taxon>
        <taxon>asterids</taxon>
        <taxon>lamiids</taxon>
        <taxon>Solanales</taxon>
        <taxon>Solanaceae</taxon>
        <taxon>Nicotianoideae</taxon>
        <taxon>Nicotianeae</taxon>
        <taxon>Nicotiana</taxon>
    </lineage>
</organism>
<protein>
    <submittedName>
        <fullName evidence="2">Uncharacterized protein LOC142172418</fullName>
    </submittedName>
</protein>
<keyword evidence="1" id="KW-1185">Reference proteome</keyword>
<accession>A0AC58T4H2</accession>
<name>A0AC58T4H2_TOBAC</name>
<reference evidence="2" key="2">
    <citation type="submission" date="2025-08" db="UniProtKB">
        <authorList>
            <consortium name="RefSeq"/>
        </authorList>
    </citation>
    <scope>IDENTIFICATION</scope>
    <source>
        <tissue evidence="2">Leaf</tissue>
    </source>
</reference>
<gene>
    <name evidence="2" type="primary">LOC142172418</name>
</gene>
<sequence>MVPSPGCDCPKPKDYIEHLHRQRLLQFLSGLNESYEAPRRQILIKTVEPTLNQAYAMIIEDESQRSSFNSAGKVNPMAMQVGLGQPYKGKKPYMYCEHCNMKVDDESSFRHTGDKPFFTKEQYDQILTMLNKENTEPHDLYSGRVRGIGREKGGLYIVKKDSNKKMQLSVINVAVTQHKKDSILWHMRLGHASISTMKNVKSLQNRLSDVNVNSDCSIWPLSKQSRLSFPDSQSRSQSVLELLHMDFKSDMFVILKVFLAMIRTHFNAIIKIIRTDNGTEFFNHPCTGLLESYGILHQSSCVLYARPYVLAHLKVFGYLCYAVNLPKGDKFTTRAKAVVFLGYSATQKGYILLDLETKQLFGRLQDHEAVDYELYEEAYSVDNHEGSESISIIPDGSVNHIYPVEGEADTTHNEPVDDIVNNNSEPAEDTHAMTKGEAEDTHAVTEGEAASTITDTPANIFEGITDTDHTTQTLRKSARTAKTPLWLQDFVTSKKANGATLHTLADCICYDHVSEIYKSYLAKQSALT</sequence>